<evidence type="ECO:0000256" key="2">
    <source>
        <dbReference type="ARBA" id="ARBA00022598"/>
    </source>
</evidence>
<dbReference type="InterPro" id="IPR004364">
    <property type="entry name" value="Aa-tRNA-synt_II"/>
</dbReference>
<feature type="binding site" evidence="7">
    <location>
        <position position="448"/>
    </location>
    <ligand>
        <name>L-aspartate</name>
        <dbReference type="ChEBI" id="CHEBI:29991"/>
    </ligand>
</feature>
<dbReference type="NCBIfam" id="TIGR00459">
    <property type="entry name" value="aspS_bact"/>
    <property type="match status" value="1"/>
</dbReference>
<keyword evidence="6 7" id="KW-0030">Aminoacyl-tRNA synthetase</keyword>
<dbReference type="InterPro" id="IPR029351">
    <property type="entry name" value="GAD_dom"/>
</dbReference>
<feature type="binding site" evidence="7">
    <location>
        <position position="221"/>
    </location>
    <ligand>
        <name>L-aspartate</name>
        <dbReference type="ChEBI" id="CHEBI:29991"/>
    </ligand>
</feature>
<dbReference type="CDD" id="cd04317">
    <property type="entry name" value="EcAspRS_like_N"/>
    <property type="match status" value="1"/>
</dbReference>
<feature type="binding site" evidence="7">
    <location>
        <position position="230"/>
    </location>
    <ligand>
        <name>ATP</name>
        <dbReference type="ChEBI" id="CHEBI:30616"/>
    </ligand>
</feature>
<dbReference type="Proteomes" id="UP000886005">
    <property type="component" value="Unassembled WGS sequence"/>
</dbReference>
<dbReference type="InterPro" id="IPR004524">
    <property type="entry name" value="Asp-tRNA-ligase_1"/>
</dbReference>
<dbReference type="InterPro" id="IPR047090">
    <property type="entry name" value="AspRS_core"/>
</dbReference>
<comment type="caution">
    <text evidence="7">Lacks conserved residue(s) required for the propagation of feature annotation.</text>
</comment>
<evidence type="ECO:0000256" key="7">
    <source>
        <dbReference type="HAMAP-Rule" id="MF_00044"/>
    </source>
</evidence>
<keyword evidence="5 7" id="KW-0648">Protein biosynthesis</keyword>
<dbReference type="PANTHER" id="PTHR22594">
    <property type="entry name" value="ASPARTYL/LYSYL-TRNA SYNTHETASE"/>
    <property type="match status" value="1"/>
</dbReference>
<dbReference type="GO" id="GO:0050560">
    <property type="term" value="F:aspartate-tRNA(Asn) ligase activity"/>
    <property type="evidence" value="ECO:0007669"/>
    <property type="project" value="UniProtKB-EC"/>
</dbReference>
<dbReference type="SUPFAM" id="SSF50249">
    <property type="entry name" value="Nucleic acid-binding proteins"/>
    <property type="match status" value="1"/>
</dbReference>
<dbReference type="GO" id="GO:0005524">
    <property type="term" value="F:ATP binding"/>
    <property type="evidence" value="ECO:0007669"/>
    <property type="project" value="UniProtKB-UniRule"/>
</dbReference>
<comment type="function">
    <text evidence="7">Aspartyl-tRNA synthetase with relaxed tRNA specificity since it is able to aspartylate not only its cognate tRNA(Asp) but also tRNA(Asn). Reaction proceeds in two steps: L-aspartate is first activated by ATP to form Asp-AMP and then transferred to the acceptor end of tRNA(Asp/Asn).</text>
</comment>
<comment type="subcellular location">
    <subcellularLocation>
        <location evidence="7">Cytoplasm</location>
    </subcellularLocation>
</comment>
<name>A0A7V1PTQ9_CALAY</name>
<dbReference type="Gene3D" id="2.40.50.140">
    <property type="entry name" value="Nucleic acid-binding proteins"/>
    <property type="match status" value="1"/>
</dbReference>
<dbReference type="InterPro" id="IPR012340">
    <property type="entry name" value="NA-bd_OB-fold"/>
</dbReference>
<dbReference type="PROSITE" id="PS50862">
    <property type="entry name" value="AA_TRNA_LIGASE_II"/>
    <property type="match status" value="1"/>
</dbReference>
<dbReference type="PANTHER" id="PTHR22594:SF5">
    <property type="entry name" value="ASPARTATE--TRNA LIGASE, MITOCHONDRIAL"/>
    <property type="match status" value="1"/>
</dbReference>
<dbReference type="EMBL" id="DRLD01000092">
    <property type="protein sequence ID" value="HED09690.1"/>
    <property type="molecule type" value="Genomic_DNA"/>
</dbReference>
<comment type="caution">
    <text evidence="9">The sequence shown here is derived from an EMBL/GenBank/DDBJ whole genome shotgun (WGS) entry which is preliminary data.</text>
</comment>
<keyword evidence="3 7" id="KW-0547">Nucleotide-binding</keyword>
<dbReference type="InterPro" id="IPR004365">
    <property type="entry name" value="NA-bd_OB_tRNA"/>
</dbReference>
<feature type="binding site" evidence="7">
    <location>
        <begin position="534"/>
        <end position="537"/>
    </location>
    <ligand>
        <name>ATP</name>
        <dbReference type="ChEBI" id="CHEBI:30616"/>
    </ligand>
</feature>
<feature type="binding site" evidence="7">
    <location>
        <begin position="221"/>
        <end position="223"/>
    </location>
    <ligand>
        <name>ATP</name>
        <dbReference type="ChEBI" id="CHEBI:30616"/>
    </ligand>
</feature>
<dbReference type="GO" id="GO:0006422">
    <property type="term" value="P:aspartyl-tRNA aminoacylation"/>
    <property type="evidence" value="ECO:0007669"/>
    <property type="project" value="UniProtKB-UniRule"/>
</dbReference>
<keyword evidence="2 7" id="KW-0436">Ligase</keyword>
<gene>
    <name evidence="7 9" type="primary">aspS</name>
    <name evidence="9" type="ORF">ENJ10_03295</name>
</gene>
<dbReference type="InterPro" id="IPR004115">
    <property type="entry name" value="GAD-like_sf"/>
</dbReference>
<feature type="binding site" evidence="7">
    <location>
        <position position="175"/>
    </location>
    <ligand>
        <name>L-aspartate</name>
        <dbReference type="ChEBI" id="CHEBI:29991"/>
    </ligand>
</feature>
<comment type="similarity">
    <text evidence="1 7">Belongs to the class-II aminoacyl-tRNA synthetase family. Type 1 subfamily.</text>
</comment>
<dbReference type="GO" id="GO:0005737">
    <property type="term" value="C:cytoplasm"/>
    <property type="evidence" value="ECO:0007669"/>
    <property type="project" value="UniProtKB-SubCell"/>
</dbReference>
<feature type="site" description="Important for tRNA non-discrimination" evidence="7">
    <location>
        <position position="31"/>
    </location>
</feature>
<evidence type="ECO:0000256" key="6">
    <source>
        <dbReference type="ARBA" id="ARBA00023146"/>
    </source>
</evidence>
<keyword evidence="7" id="KW-0963">Cytoplasm</keyword>
<evidence type="ECO:0000313" key="9">
    <source>
        <dbReference type="EMBL" id="HED09690.1"/>
    </source>
</evidence>
<evidence type="ECO:0000256" key="3">
    <source>
        <dbReference type="ARBA" id="ARBA00022741"/>
    </source>
</evidence>
<feature type="domain" description="Aminoacyl-transfer RNA synthetases class-II family profile" evidence="8">
    <location>
        <begin position="147"/>
        <end position="555"/>
    </location>
</feature>
<feature type="region of interest" description="Aspartate" evidence="7">
    <location>
        <begin position="199"/>
        <end position="202"/>
    </location>
</feature>
<dbReference type="Pfam" id="PF01336">
    <property type="entry name" value="tRNA_anti-codon"/>
    <property type="match status" value="1"/>
</dbReference>
<protein>
    <recommendedName>
        <fullName evidence="7">Aspartate--tRNA(Asp/Asn) ligase</fullName>
        <ecNumber evidence="7">6.1.1.23</ecNumber>
    </recommendedName>
    <alternativeName>
        <fullName evidence="7">Aspartyl-tRNA synthetase</fullName>
        <shortName evidence="7">AspRS</shortName>
    </alternativeName>
    <alternativeName>
        <fullName evidence="7">Non-discriminating aspartyl-tRNA synthetase</fullName>
        <shortName evidence="7">ND-AspRS</shortName>
    </alternativeName>
</protein>
<evidence type="ECO:0000256" key="1">
    <source>
        <dbReference type="ARBA" id="ARBA00006303"/>
    </source>
</evidence>
<accession>A0A7V1PTQ9</accession>
<dbReference type="HAMAP" id="MF_00044">
    <property type="entry name" value="Asp_tRNA_synth_type1"/>
    <property type="match status" value="1"/>
</dbReference>
<dbReference type="PRINTS" id="PR01042">
    <property type="entry name" value="TRNASYNTHASP"/>
</dbReference>
<evidence type="ECO:0000259" key="8">
    <source>
        <dbReference type="PROSITE" id="PS50862"/>
    </source>
</evidence>
<dbReference type="Gene3D" id="3.30.930.10">
    <property type="entry name" value="Bira Bifunctional Protein, Domain 2"/>
    <property type="match status" value="1"/>
</dbReference>
<dbReference type="InterPro" id="IPR006195">
    <property type="entry name" value="aa-tRNA-synth_II"/>
</dbReference>
<evidence type="ECO:0000256" key="5">
    <source>
        <dbReference type="ARBA" id="ARBA00022917"/>
    </source>
</evidence>
<dbReference type="Gene3D" id="3.30.1360.30">
    <property type="entry name" value="GAD-like domain"/>
    <property type="match status" value="1"/>
</dbReference>
<dbReference type="GO" id="GO:0004815">
    <property type="term" value="F:aspartate-tRNA ligase activity"/>
    <property type="evidence" value="ECO:0007669"/>
    <property type="project" value="UniProtKB-UniRule"/>
</dbReference>
<organism evidence="9">
    <name type="scientific">Caldithrix abyssi</name>
    <dbReference type="NCBI Taxonomy" id="187145"/>
    <lineage>
        <taxon>Bacteria</taxon>
        <taxon>Pseudomonadati</taxon>
        <taxon>Calditrichota</taxon>
        <taxon>Calditrichia</taxon>
        <taxon>Calditrichales</taxon>
        <taxon>Calditrichaceae</taxon>
        <taxon>Caldithrix</taxon>
    </lineage>
</organism>
<dbReference type="InterPro" id="IPR047089">
    <property type="entry name" value="Asp-tRNA-ligase_1_N"/>
</dbReference>
<dbReference type="SUPFAM" id="SSF55681">
    <property type="entry name" value="Class II aaRS and biotin synthetases"/>
    <property type="match status" value="1"/>
</dbReference>
<feature type="binding site" evidence="7">
    <location>
        <position position="482"/>
    </location>
    <ligand>
        <name>ATP</name>
        <dbReference type="ChEBI" id="CHEBI:30616"/>
    </ligand>
</feature>
<reference evidence="9" key="1">
    <citation type="journal article" date="2020" name="mSystems">
        <title>Genome- and Community-Level Interaction Insights into Carbon Utilization and Element Cycling Functions of Hydrothermarchaeota in Hydrothermal Sediment.</title>
        <authorList>
            <person name="Zhou Z."/>
            <person name="Liu Y."/>
            <person name="Xu W."/>
            <person name="Pan J."/>
            <person name="Luo Z.H."/>
            <person name="Li M."/>
        </authorList>
    </citation>
    <scope>NUCLEOTIDE SEQUENCE [LARGE SCALE GENOMIC DNA]</scope>
    <source>
        <strain evidence="9">HyVt-456</strain>
    </source>
</reference>
<proteinExistence type="inferred from homology"/>
<dbReference type="EC" id="6.1.1.23" evidence="7"/>
<dbReference type="InterPro" id="IPR002312">
    <property type="entry name" value="Asp/Asn-tRNA-synth_IIb"/>
</dbReference>
<sequence>MYRSHTCGELNKNHINQTVTLAGWVSRRRDHGGVIFIDLRDQYGLTQIVFNPEFDQDYYDLAKSLRSEFVIKVTGKVFERPADSHNSELSTGDIEVYVSQLEVLNSALTPPFEIDDNVQVNDEIRLKYRYLDLRRNKLHEDIRTRGRITSIVRHYLENVGFTEIETPVLMKSTPEGARDFLVPSRNFAGKFYALPQSPQTYKQLLMIAGFDKYFQIVKCFRDEDLRKDRQPEFTQIDIEMSFVDEEGVMNVAAGLTAHLFKEILDIDLQTPFKTISYAEAVETYGSDKPDLRFDLKLKTVSEIFRNTGFNAFRDVLEKEGRVALLVVPAEHNVTRKQIDQLVEHAKKFGARGMAYCKVVAGGLQTGVAKFISEAEQKELIEKLSLKENDILLIVADRYDTTYAALGAVRLKLAEDLGLIDEKRHEVFWVVDFPLLEYNEEEKRYVARHHPFTSPKLEQLSSFSDHPEKALARAYDLVWNGNEIAGGSIRIHSNEVQQKVFDMLNIGEEEANAKFGFLLDALKYGAPPHGGIAFGLDRLVMLLTGNESIREVIAFPKTSSGLSLMDNAPSEVDEDQLKELHIRLRT</sequence>
<keyword evidence="4 7" id="KW-0067">ATP-binding</keyword>
<comment type="subunit">
    <text evidence="7">Homodimer.</text>
</comment>
<dbReference type="NCBIfam" id="NF001750">
    <property type="entry name" value="PRK00476.1"/>
    <property type="match status" value="1"/>
</dbReference>
<evidence type="ECO:0000256" key="4">
    <source>
        <dbReference type="ARBA" id="ARBA00022840"/>
    </source>
</evidence>
<feature type="binding site" evidence="7">
    <location>
        <position position="489"/>
    </location>
    <ligand>
        <name>L-aspartate</name>
        <dbReference type="ChEBI" id="CHEBI:29991"/>
    </ligand>
</feature>
<comment type="catalytic activity">
    <reaction evidence="7">
        <text>tRNA(Asx) + L-aspartate + ATP = L-aspartyl-tRNA(Asx) + AMP + diphosphate</text>
        <dbReference type="Rhea" id="RHEA:18349"/>
        <dbReference type="Rhea" id="RHEA-COMP:9710"/>
        <dbReference type="Rhea" id="RHEA-COMP:9711"/>
        <dbReference type="ChEBI" id="CHEBI:29991"/>
        <dbReference type="ChEBI" id="CHEBI:30616"/>
        <dbReference type="ChEBI" id="CHEBI:33019"/>
        <dbReference type="ChEBI" id="CHEBI:78442"/>
        <dbReference type="ChEBI" id="CHEBI:78516"/>
        <dbReference type="ChEBI" id="CHEBI:456215"/>
        <dbReference type="EC" id="6.1.1.23"/>
    </reaction>
</comment>
<dbReference type="Pfam" id="PF00152">
    <property type="entry name" value="tRNA-synt_2"/>
    <property type="match status" value="1"/>
</dbReference>
<dbReference type="CDD" id="cd00777">
    <property type="entry name" value="AspRS_core"/>
    <property type="match status" value="1"/>
</dbReference>
<dbReference type="Pfam" id="PF02938">
    <property type="entry name" value="GAD"/>
    <property type="match status" value="1"/>
</dbReference>
<dbReference type="SUPFAM" id="SSF55261">
    <property type="entry name" value="GAD domain-like"/>
    <property type="match status" value="1"/>
</dbReference>
<dbReference type="GO" id="GO:0003676">
    <property type="term" value="F:nucleic acid binding"/>
    <property type="evidence" value="ECO:0007669"/>
    <property type="project" value="InterPro"/>
</dbReference>
<dbReference type="AlphaFoldDB" id="A0A7V1PTQ9"/>
<dbReference type="InterPro" id="IPR045864">
    <property type="entry name" value="aa-tRNA-synth_II/BPL/LPL"/>
</dbReference>